<evidence type="ECO:0000259" key="1">
    <source>
        <dbReference type="Pfam" id="PF12705"/>
    </source>
</evidence>
<sequence length="260" mass="29529">MRTAEEHDHLSFSQVSCYTNCSLKYRFHYIDCLEEEFTSSALLFGSGIHSGIQAYLQSVLEADPLRPDQILDVFKDEWRTSQKGKIRYSARDSEESLTSKAHDLFTLFVDGYDPHGEVIAVEEAFSIDLNEHLHESPCTLPPLVGSIDAIIKNGSTALIDFKTASRKPNGDVNAMQLVAYSLGATTLGYEPDELAYRYEYLIKTAKPELVNHPVAINDDDRRRFMKIVTRVWKAIQSSIFYPNPSYLCSSCGYHNHCKEW</sequence>
<dbReference type="OrthoDB" id="5414526at2"/>
<accession>I4C175</accession>
<dbReference type="Proteomes" id="UP000006055">
    <property type="component" value="Chromosome"/>
</dbReference>
<name>I4C175_DESTA</name>
<proteinExistence type="predicted"/>
<evidence type="ECO:0000313" key="3">
    <source>
        <dbReference type="Proteomes" id="UP000006055"/>
    </source>
</evidence>
<dbReference type="RefSeq" id="WP_014808472.1">
    <property type="nucleotide sequence ID" value="NC_018025.1"/>
</dbReference>
<reference evidence="3" key="1">
    <citation type="submission" date="2012-06" db="EMBL/GenBank/DDBJ databases">
        <title>Complete sequence of chromosome of Desulfomonile tiedjei DSM 6799.</title>
        <authorList>
            <person name="Lucas S."/>
            <person name="Copeland A."/>
            <person name="Lapidus A."/>
            <person name="Glavina del Rio T."/>
            <person name="Dalin E."/>
            <person name="Tice H."/>
            <person name="Bruce D."/>
            <person name="Goodwin L."/>
            <person name="Pitluck S."/>
            <person name="Peters L."/>
            <person name="Ovchinnikova G."/>
            <person name="Zeytun A."/>
            <person name="Lu M."/>
            <person name="Kyrpides N."/>
            <person name="Mavromatis K."/>
            <person name="Ivanova N."/>
            <person name="Brettin T."/>
            <person name="Detter J.C."/>
            <person name="Han C."/>
            <person name="Larimer F."/>
            <person name="Land M."/>
            <person name="Hauser L."/>
            <person name="Markowitz V."/>
            <person name="Cheng J.-F."/>
            <person name="Hugenholtz P."/>
            <person name="Woyke T."/>
            <person name="Wu D."/>
            <person name="Spring S."/>
            <person name="Schroeder M."/>
            <person name="Brambilla E."/>
            <person name="Klenk H.-P."/>
            <person name="Eisen J.A."/>
        </authorList>
    </citation>
    <scope>NUCLEOTIDE SEQUENCE [LARGE SCALE GENOMIC DNA]</scope>
    <source>
        <strain evidence="3">ATCC 49306 / DSM 6799 / DCB-1</strain>
    </source>
</reference>
<dbReference type="Pfam" id="PF12705">
    <property type="entry name" value="PDDEXK_1"/>
    <property type="match status" value="1"/>
</dbReference>
<protein>
    <recommendedName>
        <fullName evidence="1">PD-(D/E)XK endonuclease-like domain-containing protein</fullName>
    </recommendedName>
</protein>
<feature type="domain" description="PD-(D/E)XK endonuclease-like" evidence="1">
    <location>
        <begin position="9"/>
        <end position="258"/>
    </location>
</feature>
<gene>
    <name evidence="2" type="ordered locus">Desti_0585</name>
</gene>
<keyword evidence="3" id="KW-1185">Reference proteome</keyword>
<dbReference type="InterPro" id="IPR011604">
    <property type="entry name" value="PDDEXK-like_dom_sf"/>
</dbReference>
<dbReference type="InterPro" id="IPR038726">
    <property type="entry name" value="PDDEXK_AddAB-type"/>
</dbReference>
<dbReference type="eggNOG" id="COG2887">
    <property type="taxonomic scope" value="Bacteria"/>
</dbReference>
<dbReference type="Gene3D" id="3.90.320.10">
    <property type="match status" value="1"/>
</dbReference>
<dbReference type="KEGG" id="dti:Desti_0585"/>
<organism evidence="2 3">
    <name type="scientific">Desulfomonile tiedjei (strain ATCC 49306 / DSM 6799 / DCB-1)</name>
    <dbReference type="NCBI Taxonomy" id="706587"/>
    <lineage>
        <taxon>Bacteria</taxon>
        <taxon>Pseudomonadati</taxon>
        <taxon>Thermodesulfobacteriota</taxon>
        <taxon>Desulfomonilia</taxon>
        <taxon>Desulfomonilales</taxon>
        <taxon>Desulfomonilaceae</taxon>
        <taxon>Desulfomonile</taxon>
    </lineage>
</organism>
<dbReference type="STRING" id="706587.Desti_0585"/>
<dbReference type="EMBL" id="CP003360">
    <property type="protein sequence ID" value="AFM23316.1"/>
    <property type="molecule type" value="Genomic_DNA"/>
</dbReference>
<dbReference type="AlphaFoldDB" id="I4C175"/>
<dbReference type="HOGENOM" id="CLU_086290_0_0_7"/>
<evidence type="ECO:0000313" key="2">
    <source>
        <dbReference type="EMBL" id="AFM23316.1"/>
    </source>
</evidence>